<evidence type="ECO:0000313" key="2">
    <source>
        <dbReference type="EMBL" id="KAJ7783930.1"/>
    </source>
</evidence>
<keyword evidence="3" id="KW-1185">Reference proteome</keyword>
<name>A0AAD7KEQ8_9AGAR</name>
<sequence>MYDQDDSYQYSSRSSTPGLTPGLLDGFPPTFSQGGSGSSFSESSDSWASERYSSPHPFRYNSKATSGLGMLQRPVQGPDMDCRQCAFVKHNNVVLTTEIATLKDAYNALLDVVRPALSHISADHALSADASLASAPLAISVPLPPALKQSDYPNIPFWHLHEWVAHENSTASESNTEGPQPRGSTRASQGINVTMLYVTSAEGIAIDGFRAGNIRGLAIKLFVGMAARGVAPLTWTQGSLQGQRAFSAEICKHYPEMALCDNDWKVQKMAKNMYSSWHKGNVRNSIKLEADNSVPPLKGKKKRSLDSDDAVESDRKRTKDISAPAGMPFIDNSTVIVTVIPDGKEDAETPVAAEASSAPLQIINPLLVTPPVTAAAAPLQKTVPPAAIFPMEILTISGSLTAPPASTPSKDMVPTTTESNPQIPATISPAVNAHVTSTQAADTPILPNSEAPREPAKGAKETKATPSSSKTPRNLCMADWCKGHPGGYLSTFKAHWAIVESSPELEIWKKASDNASASKSKAAAAYL</sequence>
<dbReference type="Proteomes" id="UP001215280">
    <property type="component" value="Unassembled WGS sequence"/>
</dbReference>
<reference evidence="2" key="1">
    <citation type="submission" date="2023-03" db="EMBL/GenBank/DDBJ databases">
        <title>Massive genome expansion in bonnet fungi (Mycena s.s.) driven by repeated elements and novel gene families across ecological guilds.</title>
        <authorList>
            <consortium name="Lawrence Berkeley National Laboratory"/>
            <person name="Harder C.B."/>
            <person name="Miyauchi S."/>
            <person name="Viragh M."/>
            <person name="Kuo A."/>
            <person name="Thoen E."/>
            <person name="Andreopoulos B."/>
            <person name="Lu D."/>
            <person name="Skrede I."/>
            <person name="Drula E."/>
            <person name="Henrissat B."/>
            <person name="Morin E."/>
            <person name="Kohler A."/>
            <person name="Barry K."/>
            <person name="LaButti K."/>
            <person name="Morin E."/>
            <person name="Salamov A."/>
            <person name="Lipzen A."/>
            <person name="Mereny Z."/>
            <person name="Hegedus B."/>
            <person name="Baldrian P."/>
            <person name="Stursova M."/>
            <person name="Weitz H."/>
            <person name="Taylor A."/>
            <person name="Grigoriev I.V."/>
            <person name="Nagy L.G."/>
            <person name="Martin F."/>
            <person name="Kauserud H."/>
        </authorList>
    </citation>
    <scope>NUCLEOTIDE SEQUENCE</scope>
    <source>
        <strain evidence="2">CBHHK188m</strain>
    </source>
</reference>
<proteinExistence type="predicted"/>
<dbReference type="EMBL" id="JARJLG010000002">
    <property type="protein sequence ID" value="KAJ7783930.1"/>
    <property type="molecule type" value="Genomic_DNA"/>
</dbReference>
<gene>
    <name evidence="2" type="ORF">DFH07DRAFT_764299</name>
</gene>
<feature type="region of interest" description="Disordered" evidence="1">
    <location>
        <begin position="403"/>
        <end position="422"/>
    </location>
</feature>
<feature type="region of interest" description="Disordered" evidence="1">
    <location>
        <begin position="436"/>
        <end position="474"/>
    </location>
</feature>
<feature type="compositionally biased region" description="Basic and acidic residues" evidence="1">
    <location>
        <begin position="451"/>
        <end position="463"/>
    </location>
</feature>
<feature type="region of interest" description="Disordered" evidence="1">
    <location>
        <begin position="1"/>
        <end position="48"/>
    </location>
</feature>
<evidence type="ECO:0000313" key="3">
    <source>
        <dbReference type="Proteomes" id="UP001215280"/>
    </source>
</evidence>
<comment type="caution">
    <text evidence="2">The sequence shown here is derived from an EMBL/GenBank/DDBJ whole genome shotgun (WGS) entry which is preliminary data.</text>
</comment>
<feature type="region of interest" description="Disordered" evidence="1">
    <location>
        <begin position="288"/>
        <end position="324"/>
    </location>
</feature>
<accession>A0AAD7KEQ8</accession>
<organism evidence="2 3">
    <name type="scientific">Mycena maculata</name>
    <dbReference type="NCBI Taxonomy" id="230809"/>
    <lineage>
        <taxon>Eukaryota</taxon>
        <taxon>Fungi</taxon>
        <taxon>Dikarya</taxon>
        <taxon>Basidiomycota</taxon>
        <taxon>Agaricomycotina</taxon>
        <taxon>Agaricomycetes</taxon>
        <taxon>Agaricomycetidae</taxon>
        <taxon>Agaricales</taxon>
        <taxon>Marasmiineae</taxon>
        <taxon>Mycenaceae</taxon>
        <taxon>Mycena</taxon>
    </lineage>
</organism>
<protein>
    <submittedName>
        <fullName evidence="2">Uncharacterized protein</fullName>
    </submittedName>
</protein>
<feature type="compositionally biased region" description="Low complexity" evidence="1">
    <location>
        <begin position="38"/>
        <end position="48"/>
    </location>
</feature>
<evidence type="ECO:0000256" key="1">
    <source>
        <dbReference type="SAM" id="MobiDB-lite"/>
    </source>
</evidence>
<dbReference type="AlphaFoldDB" id="A0AAD7KEQ8"/>